<reference evidence="1 2" key="2">
    <citation type="submission" date="2017-09" db="EMBL/GenBank/DDBJ databases">
        <title>The genome of whitefly Bemisia tabaci, a global crop pest, provides novel insights into virus transmission, host adaptation and insecticide resistance.</title>
        <authorList>
            <person name="Kaur N."/>
            <person name="Kliot A."/>
            <person name="Pinheiro P.V."/>
            <person name="Luan J."/>
            <person name="Zheng Y."/>
            <person name="Liu W."/>
            <person name="Sun H."/>
            <person name="Yang X."/>
            <person name="Xu Y."/>
            <person name="Luo Y."/>
            <person name="Kruse A."/>
            <person name="Fisher T.W."/>
            <person name="Nelson D.R."/>
            <person name="Elimelech M."/>
            <person name="MacCoss M."/>
            <person name="Johnson R."/>
            <person name="Cohen E."/>
            <person name="Hunter W.B."/>
            <person name="Brown J.K."/>
            <person name="Jander G."/>
            <person name="Cilia M."/>
            <person name="Douglas A.E."/>
            <person name="Ghanim M."/>
            <person name="Simmons A.M."/>
            <person name="Wintermantel W.M."/>
            <person name="Ling K.-S."/>
            <person name="Fei Z."/>
        </authorList>
    </citation>
    <scope>NUCLEOTIDE SEQUENCE [LARGE SCALE GENOMIC DNA]</scope>
    <source>
        <strain evidence="1 2">MEAM1</strain>
    </source>
</reference>
<name>A0A249E145_9ENTR</name>
<accession>A0A249E145</accession>
<organism evidence="1 2">
    <name type="scientific">Candidatus Hamiltonella defensa</name>
    <name type="common">Bemisia tabaci</name>
    <dbReference type="NCBI Taxonomy" id="672795"/>
    <lineage>
        <taxon>Bacteria</taxon>
        <taxon>Pseudomonadati</taxon>
        <taxon>Pseudomonadota</taxon>
        <taxon>Gammaproteobacteria</taxon>
        <taxon>Enterobacterales</taxon>
        <taxon>Enterobacteriaceae</taxon>
        <taxon>aphid secondary symbionts</taxon>
        <taxon>Candidatus Williamhamiltonella</taxon>
    </lineage>
</organism>
<protein>
    <submittedName>
        <fullName evidence="1">Uncharacterized protein</fullName>
    </submittedName>
</protein>
<dbReference type="AlphaFoldDB" id="A0A249E145"/>
<sequence>MKEKVISLEDFKKKYKETPTPEYIPMDDIATIMDYFFIENQELTKELLEADVHEYYMYEFFRDYKDDHIMLNFLAISSYLEGIYDKNND</sequence>
<evidence type="ECO:0000313" key="1">
    <source>
        <dbReference type="EMBL" id="ASX26722.1"/>
    </source>
</evidence>
<dbReference type="Proteomes" id="UP000216438">
    <property type="component" value="Chromosome"/>
</dbReference>
<reference evidence="2" key="1">
    <citation type="submission" date="2016-06" db="EMBL/GenBank/DDBJ databases">
        <authorList>
            <person name="Chen W."/>
            <person name="Hasegawa D.K."/>
        </authorList>
    </citation>
    <scope>NUCLEOTIDE SEQUENCE [LARGE SCALE GENOMIC DNA]</scope>
    <source>
        <strain evidence="2">MEAM1</strain>
    </source>
</reference>
<dbReference type="EMBL" id="CP016303">
    <property type="protein sequence ID" value="ASX26722.1"/>
    <property type="molecule type" value="Genomic_DNA"/>
</dbReference>
<proteinExistence type="predicted"/>
<gene>
    <name evidence="1" type="ORF">BA171_06760</name>
</gene>
<evidence type="ECO:0000313" key="2">
    <source>
        <dbReference type="Proteomes" id="UP000216438"/>
    </source>
</evidence>
<dbReference type="RefSeq" id="WP_016858248.1">
    <property type="nucleotide sequence ID" value="NZ_CP016303.1"/>
</dbReference>